<organism evidence="8 9">
    <name type="scientific">Oricola thermophila</name>
    <dbReference type="NCBI Taxonomy" id="2742145"/>
    <lineage>
        <taxon>Bacteria</taxon>
        <taxon>Pseudomonadati</taxon>
        <taxon>Pseudomonadota</taxon>
        <taxon>Alphaproteobacteria</taxon>
        <taxon>Hyphomicrobiales</taxon>
        <taxon>Ahrensiaceae</taxon>
        <taxon>Oricola</taxon>
    </lineage>
</organism>
<keyword evidence="3 6" id="KW-0812">Transmembrane</keyword>
<reference evidence="8 9" key="1">
    <citation type="submission" date="2020-06" db="EMBL/GenBank/DDBJ databases">
        <title>Oricola thermophila sp. nov. isolated from a tidal sediments.</title>
        <authorList>
            <person name="Kwon K.K."/>
            <person name="Yang S.-H."/>
            <person name="Park M.-J."/>
        </authorList>
    </citation>
    <scope>NUCLEOTIDE SEQUENCE [LARGE SCALE GENOMIC DNA]</scope>
    <source>
        <strain evidence="8 9">MEBiC13590</strain>
    </source>
</reference>
<dbReference type="Proteomes" id="UP000509367">
    <property type="component" value="Chromosome"/>
</dbReference>
<evidence type="ECO:0000256" key="6">
    <source>
        <dbReference type="SAM" id="Phobius"/>
    </source>
</evidence>
<feature type="transmembrane region" description="Helical" evidence="6">
    <location>
        <begin position="262"/>
        <end position="281"/>
    </location>
</feature>
<feature type="transmembrane region" description="Helical" evidence="6">
    <location>
        <begin position="28"/>
        <end position="46"/>
    </location>
</feature>
<feature type="domain" description="EamA" evidence="7">
    <location>
        <begin position="144"/>
        <end position="279"/>
    </location>
</feature>
<sequence length="284" mass="29927">MILFALLIAGSFSFGAMTAPHIGAAPLNSIRFAIGAAIIAVIAFGVRREPLRLPPAPWRFLVLGALMGVYFVTMFVALGIALPVSVGAVFTLNPLLAAVFGFFVLGQSARPVVIASLLVAGAGALWVIFRGDVEAMMGLRIGRGEAIFAVGVACHALYAPLFRRFARSEPVVVSTFWVLLFTGICITLYGARDILATDWTSMPAMVWIAISYLAVFATAATFFLVQFASLRLPAAKVFAYGYLTPSFVIVLEGLIGHGWASGAVLSGAVVIVLGLIVLAFAPDG</sequence>
<evidence type="ECO:0000256" key="2">
    <source>
        <dbReference type="ARBA" id="ARBA00007362"/>
    </source>
</evidence>
<evidence type="ECO:0000313" key="8">
    <source>
        <dbReference type="EMBL" id="QKV20500.1"/>
    </source>
</evidence>
<dbReference type="SUPFAM" id="SSF103481">
    <property type="entry name" value="Multidrug resistance efflux transporter EmrE"/>
    <property type="match status" value="2"/>
</dbReference>
<protein>
    <submittedName>
        <fullName evidence="8">DMT family transporter</fullName>
    </submittedName>
</protein>
<keyword evidence="4 6" id="KW-1133">Transmembrane helix</keyword>
<evidence type="ECO:0000256" key="1">
    <source>
        <dbReference type="ARBA" id="ARBA00004141"/>
    </source>
</evidence>
<comment type="similarity">
    <text evidence="2">Belongs to the EamA transporter family.</text>
</comment>
<feature type="transmembrane region" description="Helical" evidence="6">
    <location>
        <begin position="171"/>
        <end position="192"/>
    </location>
</feature>
<dbReference type="PANTHER" id="PTHR32322:SF2">
    <property type="entry name" value="EAMA DOMAIN-CONTAINING PROTEIN"/>
    <property type="match status" value="1"/>
</dbReference>
<dbReference type="PANTHER" id="PTHR32322">
    <property type="entry name" value="INNER MEMBRANE TRANSPORTER"/>
    <property type="match status" value="1"/>
</dbReference>
<evidence type="ECO:0000313" key="9">
    <source>
        <dbReference type="Proteomes" id="UP000509367"/>
    </source>
</evidence>
<dbReference type="EMBL" id="CP054836">
    <property type="protein sequence ID" value="QKV20500.1"/>
    <property type="molecule type" value="Genomic_DNA"/>
</dbReference>
<accession>A0A6N1VHY0</accession>
<keyword evidence="5 6" id="KW-0472">Membrane</keyword>
<dbReference type="KEGG" id="orm:HTY61_03200"/>
<feature type="transmembrane region" description="Helical" evidence="6">
    <location>
        <begin position="141"/>
        <end position="159"/>
    </location>
</feature>
<evidence type="ECO:0000256" key="5">
    <source>
        <dbReference type="ARBA" id="ARBA00023136"/>
    </source>
</evidence>
<evidence type="ECO:0000256" key="4">
    <source>
        <dbReference type="ARBA" id="ARBA00022989"/>
    </source>
</evidence>
<feature type="transmembrane region" description="Helical" evidence="6">
    <location>
        <begin position="237"/>
        <end position="256"/>
    </location>
</feature>
<dbReference type="GO" id="GO:0016020">
    <property type="term" value="C:membrane"/>
    <property type="evidence" value="ECO:0007669"/>
    <property type="project" value="UniProtKB-SubCell"/>
</dbReference>
<dbReference type="InterPro" id="IPR000620">
    <property type="entry name" value="EamA_dom"/>
</dbReference>
<feature type="domain" description="EamA" evidence="7">
    <location>
        <begin position="2"/>
        <end position="128"/>
    </location>
</feature>
<dbReference type="Pfam" id="PF00892">
    <property type="entry name" value="EamA"/>
    <property type="match status" value="2"/>
</dbReference>
<dbReference type="AlphaFoldDB" id="A0A6N1VHY0"/>
<feature type="transmembrane region" description="Helical" evidence="6">
    <location>
        <begin position="58"/>
        <end position="80"/>
    </location>
</feature>
<name>A0A6N1VHY0_9HYPH</name>
<evidence type="ECO:0000259" key="7">
    <source>
        <dbReference type="Pfam" id="PF00892"/>
    </source>
</evidence>
<comment type="subcellular location">
    <subcellularLocation>
        <location evidence="1">Membrane</location>
        <topology evidence="1">Multi-pass membrane protein</topology>
    </subcellularLocation>
</comment>
<feature type="transmembrane region" description="Helical" evidence="6">
    <location>
        <begin position="112"/>
        <end position="129"/>
    </location>
</feature>
<keyword evidence="9" id="KW-1185">Reference proteome</keyword>
<gene>
    <name evidence="8" type="ORF">HTY61_03200</name>
</gene>
<dbReference type="InterPro" id="IPR037185">
    <property type="entry name" value="EmrE-like"/>
</dbReference>
<feature type="transmembrane region" description="Helical" evidence="6">
    <location>
        <begin position="86"/>
        <end position="105"/>
    </location>
</feature>
<proteinExistence type="inferred from homology"/>
<evidence type="ECO:0000256" key="3">
    <source>
        <dbReference type="ARBA" id="ARBA00022692"/>
    </source>
</evidence>
<feature type="transmembrane region" description="Helical" evidence="6">
    <location>
        <begin position="204"/>
        <end position="225"/>
    </location>
</feature>
<dbReference type="InterPro" id="IPR050638">
    <property type="entry name" value="AA-Vitamin_Transporters"/>
</dbReference>